<dbReference type="InterPro" id="IPR036640">
    <property type="entry name" value="ABC1_TM_sf"/>
</dbReference>
<evidence type="ECO:0000256" key="8">
    <source>
        <dbReference type="ARBA" id="ARBA00023136"/>
    </source>
</evidence>
<keyword evidence="7 9" id="KW-1133">Transmembrane helix</keyword>
<feature type="domain" description="ABC transmembrane type-1" evidence="11">
    <location>
        <begin position="442"/>
        <end position="719"/>
    </location>
</feature>
<keyword evidence="12" id="KW-1185">Reference proteome</keyword>
<evidence type="ECO:0000259" key="10">
    <source>
        <dbReference type="PROSITE" id="PS50893"/>
    </source>
</evidence>
<evidence type="ECO:0000256" key="2">
    <source>
        <dbReference type="ARBA" id="ARBA00022448"/>
    </source>
</evidence>
<dbReference type="SUPFAM" id="SSF52540">
    <property type="entry name" value="P-loop containing nucleoside triphosphate hydrolases"/>
    <property type="match status" value="2"/>
</dbReference>
<dbReference type="FunFam" id="3.40.50.300:FF:000997">
    <property type="entry name" value="Multidrug resistance-associated protein 1"/>
    <property type="match status" value="1"/>
</dbReference>
<dbReference type="CDD" id="cd18580">
    <property type="entry name" value="ABC_6TM_ABCC_D2"/>
    <property type="match status" value="1"/>
</dbReference>
<reference evidence="13" key="1">
    <citation type="submission" date="2022-11" db="UniProtKB">
        <authorList>
            <consortium name="WormBaseParasite"/>
        </authorList>
    </citation>
    <scope>IDENTIFICATION</scope>
</reference>
<feature type="transmembrane region" description="Helical" evidence="9">
    <location>
        <begin position="441"/>
        <end position="461"/>
    </location>
</feature>
<evidence type="ECO:0000256" key="6">
    <source>
        <dbReference type="ARBA" id="ARBA00022840"/>
    </source>
</evidence>
<keyword evidence="4" id="KW-0677">Repeat</keyword>
<dbReference type="WBParaSite" id="ACRNAN_scaffold11380.g28721.t1">
    <property type="protein sequence ID" value="ACRNAN_scaffold11380.g28721.t1"/>
    <property type="gene ID" value="ACRNAN_scaffold11380.g28721"/>
</dbReference>
<feature type="transmembrane region" description="Helical" evidence="9">
    <location>
        <begin position="6"/>
        <end position="26"/>
    </location>
</feature>
<dbReference type="Pfam" id="PF00005">
    <property type="entry name" value="ABC_tran"/>
    <property type="match status" value="2"/>
</dbReference>
<organism evidence="12 13">
    <name type="scientific">Acrobeloides nanus</name>
    <dbReference type="NCBI Taxonomy" id="290746"/>
    <lineage>
        <taxon>Eukaryota</taxon>
        <taxon>Metazoa</taxon>
        <taxon>Ecdysozoa</taxon>
        <taxon>Nematoda</taxon>
        <taxon>Chromadorea</taxon>
        <taxon>Rhabditida</taxon>
        <taxon>Tylenchina</taxon>
        <taxon>Cephalobomorpha</taxon>
        <taxon>Cephaloboidea</taxon>
        <taxon>Cephalobidae</taxon>
        <taxon>Acrobeloides</taxon>
    </lineage>
</organism>
<dbReference type="Pfam" id="PF00664">
    <property type="entry name" value="ABC_membrane"/>
    <property type="match status" value="1"/>
</dbReference>
<dbReference type="Gene3D" id="3.40.50.300">
    <property type="entry name" value="P-loop containing nucleotide triphosphate hydrolases"/>
    <property type="match status" value="3"/>
</dbReference>
<dbReference type="PROSITE" id="PS50929">
    <property type="entry name" value="ABC_TM1F"/>
    <property type="match status" value="1"/>
</dbReference>
<dbReference type="SUPFAM" id="SSF90123">
    <property type="entry name" value="ABC transporter transmembrane region"/>
    <property type="match status" value="1"/>
</dbReference>
<name>A0A914CJU3_9BILA</name>
<dbReference type="InterPro" id="IPR027417">
    <property type="entry name" value="P-loop_NTPase"/>
</dbReference>
<accession>A0A914CJU3</accession>
<dbReference type="SMART" id="SM00382">
    <property type="entry name" value="AAA"/>
    <property type="match status" value="2"/>
</dbReference>
<dbReference type="PANTHER" id="PTHR24223">
    <property type="entry name" value="ATP-BINDING CASSETTE SUB-FAMILY C"/>
    <property type="match status" value="1"/>
</dbReference>
<feature type="transmembrane region" description="Helical" evidence="9">
    <location>
        <begin position="477"/>
        <end position="500"/>
    </location>
</feature>
<feature type="domain" description="ABC transporter" evidence="10">
    <location>
        <begin position="93"/>
        <end position="322"/>
    </location>
</feature>
<dbReference type="PROSITE" id="PS00211">
    <property type="entry name" value="ABC_TRANSPORTER_1"/>
    <property type="match status" value="2"/>
</dbReference>
<evidence type="ECO:0000256" key="5">
    <source>
        <dbReference type="ARBA" id="ARBA00022741"/>
    </source>
</evidence>
<dbReference type="GO" id="GO:0005524">
    <property type="term" value="F:ATP binding"/>
    <property type="evidence" value="ECO:0007669"/>
    <property type="project" value="UniProtKB-KW"/>
</dbReference>
<dbReference type="InterPro" id="IPR044726">
    <property type="entry name" value="ABCC_6TM_D2"/>
</dbReference>
<keyword evidence="6" id="KW-0067">ATP-binding</keyword>
<dbReference type="Proteomes" id="UP000887540">
    <property type="component" value="Unplaced"/>
</dbReference>
<comment type="subcellular location">
    <subcellularLocation>
        <location evidence="1">Vacuole membrane</location>
        <topology evidence="1">Multi-pass membrane protein</topology>
    </subcellularLocation>
</comment>
<evidence type="ECO:0000313" key="12">
    <source>
        <dbReference type="Proteomes" id="UP000887540"/>
    </source>
</evidence>
<dbReference type="GO" id="GO:0140359">
    <property type="term" value="F:ABC-type transporter activity"/>
    <property type="evidence" value="ECO:0007669"/>
    <property type="project" value="InterPro"/>
</dbReference>
<proteinExistence type="predicted"/>
<dbReference type="FunFam" id="1.20.1560.10:FF:000013">
    <property type="entry name" value="ABC transporter C family member 2"/>
    <property type="match status" value="1"/>
</dbReference>
<feature type="transmembrane region" description="Helical" evidence="9">
    <location>
        <begin position="556"/>
        <end position="588"/>
    </location>
</feature>
<evidence type="ECO:0000256" key="9">
    <source>
        <dbReference type="SAM" id="Phobius"/>
    </source>
</evidence>
<keyword evidence="2" id="KW-0813">Transport</keyword>
<dbReference type="GO" id="GO:0005774">
    <property type="term" value="C:vacuolar membrane"/>
    <property type="evidence" value="ECO:0007669"/>
    <property type="project" value="UniProtKB-SubCell"/>
</dbReference>
<feature type="domain" description="ABC transporter" evidence="10">
    <location>
        <begin position="662"/>
        <end position="919"/>
    </location>
</feature>
<dbReference type="InterPro" id="IPR011527">
    <property type="entry name" value="ABC1_TM_dom"/>
</dbReference>
<dbReference type="PANTHER" id="PTHR24223:SF443">
    <property type="entry name" value="MULTIDRUG-RESISTANCE LIKE PROTEIN 1, ISOFORM I"/>
    <property type="match status" value="1"/>
</dbReference>
<dbReference type="InterPro" id="IPR003593">
    <property type="entry name" value="AAA+_ATPase"/>
</dbReference>
<keyword evidence="5" id="KW-0547">Nucleotide-binding</keyword>
<dbReference type="PROSITE" id="PS50893">
    <property type="entry name" value="ABC_TRANSPORTER_2"/>
    <property type="match status" value="2"/>
</dbReference>
<keyword evidence="8 9" id="KW-0472">Membrane</keyword>
<dbReference type="InterPro" id="IPR050173">
    <property type="entry name" value="ABC_transporter_C-like"/>
</dbReference>
<dbReference type="GO" id="GO:0016887">
    <property type="term" value="F:ATP hydrolysis activity"/>
    <property type="evidence" value="ECO:0007669"/>
    <property type="project" value="InterPro"/>
</dbReference>
<dbReference type="Gene3D" id="1.20.1560.10">
    <property type="entry name" value="ABC transporter type 1, transmembrane domain"/>
    <property type="match status" value="2"/>
</dbReference>
<dbReference type="InterPro" id="IPR017871">
    <property type="entry name" value="ABC_transporter-like_CS"/>
</dbReference>
<dbReference type="InterPro" id="IPR003439">
    <property type="entry name" value="ABC_transporter-like_ATP-bd"/>
</dbReference>
<evidence type="ECO:0000256" key="1">
    <source>
        <dbReference type="ARBA" id="ARBA00004128"/>
    </source>
</evidence>
<feature type="transmembrane region" description="Helical" evidence="9">
    <location>
        <begin position="666"/>
        <end position="683"/>
    </location>
</feature>
<evidence type="ECO:0000256" key="7">
    <source>
        <dbReference type="ARBA" id="ARBA00022989"/>
    </source>
</evidence>
<protein>
    <submittedName>
        <fullName evidence="13">Uncharacterized protein</fullName>
    </submittedName>
</protein>
<keyword evidence="3 9" id="KW-0812">Transmembrane</keyword>
<evidence type="ECO:0000256" key="3">
    <source>
        <dbReference type="ARBA" id="ARBA00022692"/>
    </source>
</evidence>
<dbReference type="AlphaFoldDB" id="A0A914CJU3"/>
<evidence type="ECO:0000313" key="13">
    <source>
        <dbReference type="WBParaSite" id="ACRNAN_scaffold11380.g28721.t1"/>
    </source>
</evidence>
<evidence type="ECO:0000259" key="11">
    <source>
        <dbReference type="PROSITE" id="PS50929"/>
    </source>
</evidence>
<dbReference type="CDD" id="cd03250">
    <property type="entry name" value="ABCC_MRP_domain1"/>
    <property type="match status" value="1"/>
</dbReference>
<dbReference type="FunFam" id="3.40.50.300:FF:003492">
    <property type="entry name" value="AGAP012735-PA"/>
    <property type="match status" value="1"/>
</dbReference>
<evidence type="ECO:0000256" key="4">
    <source>
        <dbReference type="ARBA" id="ARBA00022737"/>
    </source>
</evidence>
<sequence length="928" mass="104298">MGVIEISWNVSPILATVACFIGYTLIDGNKLTPQIAFVSLALFHMMKRSATSLPFMISNAIRSFVSMRRISEFLDSVELDESHIKRGIGEQIVAIENGSFTWDSFDDPSSTKHLQNIDLSIHKGELIGVVGRVGSGKSSLLAAISGEMHRLEGSCKVVSSSIGYVPQQSWIQNKTLKDNVLFYKLYDEDYYNKTIDTCALRDDLKMLSAGDMTEIGERGINLSGGQKARVALARAVYQKSDLYILDDTLSAVDSHVGNHIFENVIGPNGLLKDTTRIFALNSLAFLRYCDRLVVMQDGKINEIGTYDELLSKPDGAFAEWMREHAKKLIEQRKSRESTIEEDAEIEDILRELSIPSTPASVIIRRFSSMEATEGKFSRQVSNMSVKSTITEVSAHQPQMTHNSPPVEGQLIEDEYTEVGKVSWRMYWDYIQAFGAMRMASYIFVLFFMSSATEALSNIWLAKWSSESEQNPNDPKNLIIYGTSSIFTCIAVGAAGFIFAWGTFKASLKFHDSLVHSLLKSPMSFFDTTPLGRILNRISNDIEKVDQEIPANFSYSLLIINAVFVSIVTIIIVIPGLLIIAIPLFVLFIKLVRYYTATSVQIRRLFKKSWSLVLSYVQDAYIGADSLRVFNATDRSKNQMRQISDMSIETTHTEITCNQWIQVRLEMLTQIVIFGFILVAIYLGDHKIISMGILALVITNGETFSGNLGNIARQWKKAEMSIVSVERINEYVNNKHEAPWEIESSRPPNNWPASRQITFNNLCLKYREDTELVLKHLNFVIKGGEKVGIVGRTGAEQAHLKQFVVNFEEKLDYKINESGSNLSVGQRQLVCLARALLRKNTRILVLDEATAAVDVETDRLIQDSIRQYFGHCTILTIAHRLNTILDYDKILVMDAGEVREFETPRNLLSNPHSLFSSLAKNAGITVELL</sequence>